<evidence type="ECO:0000256" key="2">
    <source>
        <dbReference type="ARBA" id="ARBA00008488"/>
    </source>
</evidence>
<dbReference type="PANTHER" id="PTHR20855:SF3">
    <property type="entry name" value="LD03007P"/>
    <property type="match status" value="1"/>
</dbReference>
<keyword evidence="7" id="KW-0479">Metal-binding</keyword>
<feature type="transmembrane region" description="Helical" evidence="8">
    <location>
        <begin position="162"/>
        <end position="183"/>
    </location>
</feature>
<dbReference type="NCBIfam" id="TIGR01065">
    <property type="entry name" value="hlyIII"/>
    <property type="match status" value="1"/>
</dbReference>
<protein>
    <submittedName>
        <fullName evidence="9">Hemolysin-like protein</fullName>
    </submittedName>
</protein>
<feature type="transmembrane region" description="Helical" evidence="8">
    <location>
        <begin position="46"/>
        <end position="68"/>
    </location>
</feature>
<dbReference type="PANTHER" id="PTHR20855">
    <property type="entry name" value="ADIPOR/PROGESTIN RECEPTOR-RELATED"/>
    <property type="match status" value="1"/>
</dbReference>
<feature type="binding site" evidence="7">
    <location>
        <position position="189"/>
    </location>
    <ligand>
        <name>Zn(2+)</name>
        <dbReference type="ChEBI" id="CHEBI:29105"/>
    </ligand>
</feature>
<dbReference type="GO" id="GO:0046872">
    <property type="term" value="F:metal ion binding"/>
    <property type="evidence" value="ECO:0007669"/>
    <property type="project" value="UniProtKB-KW"/>
</dbReference>
<feature type="binding site" evidence="7">
    <location>
        <position position="67"/>
    </location>
    <ligand>
        <name>Zn(2+)</name>
        <dbReference type="ChEBI" id="CHEBI:29105"/>
    </ligand>
</feature>
<evidence type="ECO:0000256" key="8">
    <source>
        <dbReference type="SAM" id="Phobius"/>
    </source>
</evidence>
<keyword evidence="6 8" id="KW-0472">Membrane</keyword>
<keyword evidence="3" id="KW-1003">Cell membrane</keyword>
<evidence type="ECO:0000256" key="7">
    <source>
        <dbReference type="PIRSR" id="PIRSR604254-1"/>
    </source>
</evidence>
<evidence type="ECO:0000256" key="4">
    <source>
        <dbReference type="ARBA" id="ARBA00022692"/>
    </source>
</evidence>
<dbReference type="GO" id="GO:0005886">
    <property type="term" value="C:plasma membrane"/>
    <property type="evidence" value="ECO:0007669"/>
    <property type="project" value="UniProtKB-SubCell"/>
</dbReference>
<evidence type="ECO:0000313" key="9">
    <source>
        <dbReference type="EMBL" id="GAK53026.1"/>
    </source>
</evidence>
<dbReference type="Pfam" id="PF03006">
    <property type="entry name" value="HlyIII"/>
    <property type="match status" value="1"/>
</dbReference>
<accession>A0A0S6W3K2</accession>
<dbReference type="EMBL" id="DF820459">
    <property type="protein sequence ID" value="GAK53026.1"/>
    <property type="molecule type" value="Genomic_DNA"/>
</dbReference>
<reference evidence="9 10" key="1">
    <citation type="journal article" date="2015" name="PeerJ">
        <title>First genomic representation of candidate bacterial phylum KSB3 points to enhanced environmental sensing as a trigger of wastewater bulking.</title>
        <authorList>
            <person name="Sekiguchi Y."/>
            <person name="Ohashi A."/>
            <person name="Parks D.H."/>
            <person name="Yamauchi T."/>
            <person name="Tyson G.W."/>
            <person name="Hugenholtz P."/>
        </authorList>
    </citation>
    <scope>NUCLEOTIDE SEQUENCE [LARGE SCALE GENOMIC DNA]</scope>
</reference>
<feature type="transmembrane region" description="Helical" evidence="8">
    <location>
        <begin position="105"/>
        <end position="127"/>
    </location>
</feature>
<feature type="binding site" evidence="7">
    <location>
        <position position="193"/>
    </location>
    <ligand>
        <name>Zn(2+)</name>
        <dbReference type="ChEBI" id="CHEBI:29105"/>
    </ligand>
</feature>
<comment type="similarity">
    <text evidence="2">Belongs to the UPF0073 (Hly-III) family.</text>
</comment>
<evidence type="ECO:0000256" key="3">
    <source>
        <dbReference type="ARBA" id="ARBA00022475"/>
    </source>
</evidence>
<keyword evidence="10" id="KW-1185">Reference proteome</keyword>
<evidence type="ECO:0000256" key="5">
    <source>
        <dbReference type="ARBA" id="ARBA00022989"/>
    </source>
</evidence>
<keyword evidence="7" id="KW-0862">Zinc</keyword>
<feature type="transmembrane region" description="Helical" evidence="8">
    <location>
        <begin position="12"/>
        <end position="34"/>
    </location>
</feature>
<comment type="subcellular location">
    <subcellularLocation>
        <location evidence="1">Cell membrane</location>
        <topology evidence="1">Multi-pass membrane protein</topology>
    </subcellularLocation>
</comment>
<proteinExistence type="inferred from homology"/>
<feature type="transmembrane region" description="Helical" evidence="8">
    <location>
        <begin position="139"/>
        <end position="156"/>
    </location>
</feature>
<dbReference type="HOGENOM" id="CLU_051078_1_1_0"/>
<feature type="transmembrane region" description="Helical" evidence="8">
    <location>
        <begin position="190"/>
        <end position="208"/>
    </location>
</feature>
<sequence length="212" mass="22996">MIQHDSQSIREEIANSVSHGIGLLAAGCIAPILIANAARRGSAAEIVGVSIFAATIMQLYLISTVYHALPQGRGKQIFRLFDHSAIFLLIAGTYTPFTFGVLRGAWGWTLFGIIWGLAAVGVLLKAVSGFRHRALSMSLYLGMGWLIVIAIRPLWLRMSPAGLMWLAAGGIAYTVGVGFFAATYLRYSHFVWHLFVMTGTACHIIAILECVT</sequence>
<dbReference type="GO" id="GO:0140911">
    <property type="term" value="F:pore-forming activity"/>
    <property type="evidence" value="ECO:0007669"/>
    <property type="project" value="InterPro"/>
</dbReference>
<evidence type="ECO:0000256" key="6">
    <source>
        <dbReference type="ARBA" id="ARBA00023136"/>
    </source>
</evidence>
<dbReference type="Proteomes" id="UP000030700">
    <property type="component" value="Unassembled WGS sequence"/>
</dbReference>
<organism evidence="9 10">
    <name type="scientific">Candidatus Moduliflexus flocculans</name>
    <dbReference type="NCBI Taxonomy" id="1499966"/>
    <lineage>
        <taxon>Bacteria</taxon>
        <taxon>Candidatus Moduliflexota</taxon>
        <taxon>Candidatus Moduliflexia</taxon>
        <taxon>Candidatus Moduliflexales</taxon>
        <taxon>Candidatus Moduliflexaceae</taxon>
    </lineage>
</organism>
<evidence type="ECO:0000313" key="10">
    <source>
        <dbReference type="Proteomes" id="UP000030700"/>
    </source>
</evidence>
<dbReference type="InterPro" id="IPR004254">
    <property type="entry name" value="AdipoR/HlyIII-related"/>
</dbReference>
<dbReference type="STRING" id="1499966.U14_04285"/>
<feature type="transmembrane region" description="Helical" evidence="8">
    <location>
        <begin position="80"/>
        <end position="99"/>
    </location>
</feature>
<evidence type="ECO:0000256" key="1">
    <source>
        <dbReference type="ARBA" id="ARBA00004651"/>
    </source>
</evidence>
<gene>
    <name evidence="9" type="ORF">U14_04285</name>
</gene>
<name>A0A0S6W3K2_9BACT</name>
<keyword evidence="4 8" id="KW-0812">Transmembrane</keyword>
<dbReference type="InterPro" id="IPR005744">
    <property type="entry name" value="Hy-lIII"/>
</dbReference>
<dbReference type="AlphaFoldDB" id="A0A0S6W3K2"/>
<keyword evidence="5 8" id="KW-1133">Transmembrane helix</keyword>